<dbReference type="EMBL" id="JH971389">
    <property type="protein sequence ID" value="EKM79928.1"/>
    <property type="molecule type" value="Genomic_DNA"/>
</dbReference>
<proteinExistence type="predicted"/>
<dbReference type="KEGG" id="abp:AGABI1DRAFT113171"/>
<evidence type="ECO:0000313" key="2">
    <source>
        <dbReference type="Proteomes" id="UP000008493"/>
    </source>
</evidence>
<gene>
    <name evidence="1" type="ORF">AGABI1DRAFT_113171</name>
</gene>
<dbReference type="OMA" id="REIYVIH"/>
<accession>K5X9L5</accession>
<dbReference type="InParanoid" id="K5X9L5"/>
<evidence type="ECO:0000313" key="1">
    <source>
        <dbReference type="EMBL" id="EKM79928.1"/>
    </source>
</evidence>
<reference evidence="2" key="1">
    <citation type="journal article" date="2012" name="Proc. Natl. Acad. Sci. U.S.A.">
        <title>Genome sequence of the button mushroom Agaricus bisporus reveals mechanisms governing adaptation to a humic-rich ecological niche.</title>
        <authorList>
            <person name="Morin E."/>
            <person name="Kohler A."/>
            <person name="Baker A.R."/>
            <person name="Foulongne-Oriol M."/>
            <person name="Lombard V."/>
            <person name="Nagy L.G."/>
            <person name="Ohm R.A."/>
            <person name="Patyshakuliyeva A."/>
            <person name="Brun A."/>
            <person name="Aerts A.L."/>
            <person name="Bailey A.M."/>
            <person name="Billette C."/>
            <person name="Coutinho P.M."/>
            <person name="Deakin G."/>
            <person name="Doddapaneni H."/>
            <person name="Floudas D."/>
            <person name="Grimwood J."/>
            <person name="Hilden K."/>
            <person name="Kuees U."/>
            <person name="LaButti K.M."/>
            <person name="Lapidus A."/>
            <person name="Lindquist E.A."/>
            <person name="Lucas S.M."/>
            <person name="Murat C."/>
            <person name="Riley R.W."/>
            <person name="Salamov A.A."/>
            <person name="Schmutz J."/>
            <person name="Subramanian V."/>
            <person name="Woesten H.A.B."/>
            <person name="Xu J."/>
            <person name="Eastwood D.C."/>
            <person name="Foster G.D."/>
            <person name="Sonnenberg A.S."/>
            <person name="Cullen D."/>
            <person name="de Vries R.P."/>
            <person name="Lundell T."/>
            <person name="Hibbett D.S."/>
            <person name="Henrissat B."/>
            <person name="Burton K.S."/>
            <person name="Kerrigan R.W."/>
            <person name="Challen M.P."/>
            <person name="Grigoriev I.V."/>
            <person name="Martin F."/>
        </authorList>
    </citation>
    <scope>NUCLEOTIDE SEQUENCE [LARGE SCALE GENOMIC DNA]</scope>
    <source>
        <strain evidence="2">JB137-S8 / ATCC MYA-4627 / FGSC 10392</strain>
    </source>
</reference>
<name>K5X9L5_AGABU</name>
<dbReference type="HOGENOM" id="CLU_3049770_0_0_1"/>
<dbReference type="GeneID" id="18823905"/>
<dbReference type="RefSeq" id="XP_007329224.1">
    <property type="nucleotide sequence ID" value="XM_007329162.1"/>
</dbReference>
<keyword evidence="2" id="KW-1185">Reference proteome</keyword>
<protein>
    <submittedName>
        <fullName evidence="1">Uncharacterized protein</fullName>
    </submittedName>
</protein>
<dbReference type="AlphaFoldDB" id="K5X9L5"/>
<sequence length="54" mass="6010">MCAIIVGIVVGIRREIYVIHDFGTRIDVTFGRRRQAVCSERDLVSCNPASGLFV</sequence>
<dbReference type="Proteomes" id="UP000008493">
    <property type="component" value="Unassembled WGS sequence"/>
</dbReference>
<organism evidence="1 2">
    <name type="scientific">Agaricus bisporus var. burnettii (strain JB137-S8 / ATCC MYA-4627 / FGSC 10392)</name>
    <name type="common">White button mushroom</name>
    <dbReference type="NCBI Taxonomy" id="597362"/>
    <lineage>
        <taxon>Eukaryota</taxon>
        <taxon>Fungi</taxon>
        <taxon>Dikarya</taxon>
        <taxon>Basidiomycota</taxon>
        <taxon>Agaricomycotina</taxon>
        <taxon>Agaricomycetes</taxon>
        <taxon>Agaricomycetidae</taxon>
        <taxon>Agaricales</taxon>
        <taxon>Agaricineae</taxon>
        <taxon>Agaricaceae</taxon>
        <taxon>Agaricus</taxon>
    </lineage>
</organism>